<comment type="caution">
    <text evidence="2">The sequence shown here is derived from an EMBL/GenBank/DDBJ whole genome shotgun (WGS) entry which is preliminary data.</text>
</comment>
<dbReference type="Pfam" id="PF12484">
    <property type="entry name" value="PPE-SVP"/>
    <property type="match status" value="1"/>
</dbReference>
<gene>
    <name evidence="2" type="ORF">I551_4884</name>
</gene>
<dbReference type="InterPro" id="IPR022171">
    <property type="entry name" value="PPE_C"/>
</dbReference>
<reference evidence="2 3" key="1">
    <citation type="submission" date="2014-01" db="EMBL/GenBank/DDBJ databases">
        <authorList>
            <person name="Dobos K."/>
            <person name="Lenaerts A."/>
            <person name="Ordway D."/>
            <person name="DeGroote M.A."/>
            <person name="Parker T."/>
            <person name="Sizemore C."/>
            <person name="Tallon L.J."/>
            <person name="Sadzewicz L.K."/>
            <person name="Sengamalay N."/>
            <person name="Fraser C.M."/>
            <person name="Hine E."/>
            <person name="Shefchek K.A."/>
            <person name="Das S.P."/>
            <person name="Tettelin H."/>
        </authorList>
    </citation>
    <scope>NUCLEOTIDE SEQUENCE [LARGE SCALE GENOMIC DNA]</scope>
    <source>
        <strain evidence="2 3">Harvey</strain>
    </source>
</reference>
<protein>
    <submittedName>
        <fullName evidence="2">Polymorphic PE/PPE family protein</fullName>
    </submittedName>
</protein>
<accession>A0ABN0QV03</accession>
<dbReference type="Proteomes" id="UP000020681">
    <property type="component" value="Unassembled WGS sequence"/>
</dbReference>
<evidence type="ECO:0000259" key="1">
    <source>
        <dbReference type="Pfam" id="PF12484"/>
    </source>
</evidence>
<feature type="domain" description="PPE family C-terminal" evidence="1">
    <location>
        <begin position="9"/>
        <end position="52"/>
    </location>
</feature>
<proteinExistence type="predicted"/>
<evidence type="ECO:0000313" key="2">
    <source>
        <dbReference type="EMBL" id="EUA88633.1"/>
    </source>
</evidence>
<keyword evidence="3" id="KW-1185">Reference proteome</keyword>
<dbReference type="EMBL" id="JAOL01000137">
    <property type="protein sequence ID" value="EUA88633.1"/>
    <property type="molecule type" value="Genomic_DNA"/>
</dbReference>
<sequence length="56" mass="5808">MSTNFTTSPGEANPANGLNAALRGFPVGSRGAQRTGNLGVRYGFRYPVLTRPPSAG</sequence>
<evidence type="ECO:0000313" key="3">
    <source>
        <dbReference type="Proteomes" id="UP000020681"/>
    </source>
</evidence>
<organism evidence="2 3">
    <name type="scientific">Mycobacterium ulcerans str. Harvey</name>
    <dbReference type="NCBI Taxonomy" id="1299332"/>
    <lineage>
        <taxon>Bacteria</taxon>
        <taxon>Bacillati</taxon>
        <taxon>Actinomycetota</taxon>
        <taxon>Actinomycetes</taxon>
        <taxon>Mycobacteriales</taxon>
        <taxon>Mycobacteriaceae</taxon>
        <taxon>Mycobacterium</taxon>
        <taxon>Mycobacterium ulcerans group</taxon>
    </lineage>
</organism>
<name>A0ABN0QV03_MYCUL</name>